<organism evidence="1 2">
    <name type="scientific">Ixodes persulcatus</name>
    <name type="common">Taiga tick</name>
    <dbReference type="NCBI Taxonomy" id="34615"/>
    <lineage>
        <taxon>Eukaryota</taxon>
        <taxon>Metazoa</taxon>
        <taxon>Ecdysozoa</taxon>
        <taxon>Arthropoda</taxon>
        <taxon>Chelicerata</taxon>
        <taxon>Arachnida</taxon>
        <taxon>Acari</taxon>
        <taxon>Parasitiformes</taxon>
        <taxon>Ixodida</taxon>
        <taxon>Ixodoidea</taxon>
        <taxon>Ixodidae</taxon>
        <taxon>Ixodinae</taxon>
        <taxon>Ixodes</taxon>
    </lineage>
</organism>
<gene>
    <name evidence="1" type="ORF">HPB47_004055</name>
</gene>
<evidence type="ECO:0000313" key="1">
    <source>
        <dbReference type="EMBL" id="KAG0419505.1"/>
    </source>
</evidence>
<name>A0AC60PGZ4_IXOPE</name>
<comment type="caution">
    <text evidence="1">The sequence shown here is derived from an EMBL/GenBank/DDBJ whole genome shotgun (WGS) entry which is preliminary data.</text>
</comment>
<dbReference type="EMBL" id="JABSTQ010010616">
    <property type="protein sequence ID" value="KAG0419505.1"/>
    <property type="molecule type" value="Genomic_DNA"/>
</dbReference>
<keyword evidence="2" id="KW-1185">Reference proteome</keyword>
<reference evidence="1 2" key="1">
    <citation type="journal article" date="2020" name="Cell">
        <title>Large-Scale Comparative Analyses of Tick Genomes Elucidate Their Genetic Diversity and Vector Capacities.</title>
        <authorList>
            <consortium name="Tick Genome and Microbiome Consortium (TIGMIC)"/>
            <person name="Jia N."/>
            <person name="Wang J."/>
            <person name="Shi W."/>
            <person name="Du L."/>
            <person name="Sun Y."/>
            <person name="Zhan W."/>
            <person name="Jiang J.F."/>
            <person name="Wang Q."/>
            <person name="Zhang B."/>
            <person name="Ji P."/>
            <person name="Bell-Sakyi L."/>
            <person name="Cui X.M."/>
            <person name="Yuan T.T."/>
            <person name="Jiang B.G."/>
            <person name="Yang W.F."/>
            <person name="Lam T.T."/>
            <person name="Chang Q.C."/>
            <person name="Ding S.J."/>
            <person name="Wang X.J."/>
            <person name="Zhu J.G."/>
            <person name="Ruan X.D."/>
            <person name="Zhao L."/>
            <person name="Wei J.T."/>
            <person name="Ye R.Z."/>
            <person name="Que T.C."/>
            <person name="Du C.H."/>
            <person name="Zhou Y.H."/>
            <person name="Cheng J.X."/>
            <person name="Dai P.F."/>
            <person name="Guo W.B."/>
            <person name="Han X.H."/>
            <person name="Huang E.J."/>
            <person name="Li L.F."/>
            <person name="Wei W."/>
            <person name="Gao Y.C."/>
            <person name="Liu J.Z."/>
            <person name="Shao H.Z."/>
            <person name="Wang X."/>
            <person name="Wang C.C."/>
            <person name="Yang T.C."/>
            <person name="Huo Q.B."/>
            <person name="Li W."/>
            <person name="Chen H.Y."/>
            <person name="Chen S.E."/>
            <person name="Zhou L.G."/>
            <person name="Ni X.B."/>
            <person name="Tian J.H."/>
            <person name="Sheng Y."/>
            <person name="Liu T."/>
            <person name="Pan Y.S."/>
            <person name="Xia L.Y."/>
            <person name="Li J."/>
            <person name="Zhao F."/>
            <person name="Cao W.C."/>
        </authorList>
    </citation>
    <scope>NUCLEOTIDE SEQUENCE [LARGE SCALE GENOMIC DNA]</scope>
    <source>
        <strain evidence="1">Iper-2018</strain>
    </source>
</reference>
<protein>
    <submittedName>
        <fullName evidence="1">Uncharacterized protein</fullName>
    </submittedName>
</protein>
<evidence type="ECO:0000313" key="2">
    <source>
        <dbReference type="Proteomes" id="UP000805193"/>
    </source>
</evidence>
<accession>A0AC60PGZ4</accession>
<proteinExistence type="predicted"/>
<dbReference type="Proteomes" id="UP000805193">
    <property type="component" value="Unassembled WGS sequence"/>
</dbReference>
<sequence length="176" mass="20020">MPTNKQFQPKVIVRIKAFFNEETVLEWFRLVWCRRHPLKPRSMLVIDSFRGHITDRVKKMIANEGCHLVIILEEGGGATSILQPLDVVLNKRFKDRVGAFYEWMPQKNNPKKPTRRVKRDLLSTVAQSVNDAWYGLPGFCAVFCKCAISALLPPSGPSDPRDSDSSDCVIMTSDDK</sequence>